<dbReference type="Gene3D" id="1.10.10.10">
    <property type="entry name" value="Winged helix-like DNA-binding domain superfamily/Winged helix DNA-binding domain"/>
    <property type="match status" value="1"/>
</dbReference>
<dbReference type="KEGG" id="puo:RZN69_15195"/>
<evidence type="ECO:0000313" key="4">
    <source>
        <dbReference type="EMBL" id="WOO39969.1"/>
    </source>
</evidence>
<reference evidence="4 5" key="1">
    <citation type="submission" date="2023-10" db="EMBL/GenBank/DDBJ databases">
        <title>Rubellicoccus peritrichatus gen. nov., sp. nov., isolated from an algae of coral reef tank.</title>
        <authorList>
            <person name="Luo J."/>
        </authorList>
    </citation>
    <scope>NUCLEOTIDE SEQUENCE [LARGE SCALE GENOMIC DNA]</scope>
    <source>
        <strain evidence="4 5">CR14</strain>
    </source>
</reference>
<accession>A0AAQ3L8N9</accession>
<dbReference type="Pfam" id="PF12802">
    <property type="entry name" value="MarR_2"/>
    <property type="match status" value="1"/>
</dbReference>
<dbReference type="PANTHER" id="PTHR18964:SF149">
    <property type="entry name" value="BIFUNCTIONAL UDP-N-ACETYLGLUCOSAMINE 2-EPIMERASE_N-ACETYLMANNOSAMINE KINASE"/>
    <property type="match status" value="1"/>
</dbReference>
<dbReference type="InterPro" id="IPR000835">
    <property type="entry name" value="HTH_MarR-typ"/>
</dbReference>
<dbReference type="InterPro" id="IPR036388">
    <property type="entry name" value="WH-like_DNA-bd_sf"/>
</dbReference>
<protein>
    <submittedName>
        <fullName evidence="4">ROK family transcriptional regulator</fullName>
    </submittedName>
</protein>
<gene>
    <name evidence="4" type="ORF">RZN69_15195</name>
</gene>
<comment type="similarity">
    <text evidence="1">Belongs to the ROK (NagC/XylR) family.</text>
</comment>
<dbReference type="Gene3D" id="3.30.420.40">
    <property type="match status" value="2"/>
</dbReference>
<dbReference type="Proteomes" id="UP001304300">
    <property type="component" value="Chromosome"/>
</dbReference>
<dbReference type="SUPFAM" id="SSF53067">
    <property type="entry name" value="Actin-like ATPase domain"/>
    <property type="match status" value="1"/>
</dbReference>
<evidence type="ECO:0000259" key="3">
    <source>
        <dbReference type="Pfam" id="PF12802"/>
    </source>
</evidence>
<evidence type="ECO:0000313" key="5">
    <source>
        <dbReference type="Proteomes" id="UP001304300"/>
    </source>
</evidence>
<sequence>MTTKNRYDRRDIRRLNAMSVLDQLRNQGPLSRAQIAQHLGLTRAAVSNIVSELLETSLICETDFVAGSAGRPGLLLSLNAECACIIAVRIDLDSVTVALANLGQEIIWRKDASLDPEATPTECLQRAETLIDEGLSVGHKAGLACFGISVAWSGLVDHEAGKLAYGPISGWEDISLRENWEERFSAPVFVENEAHASAIGVRHHESTRGADNLVYLSLGVGLAAGVFVGGSLLRGDQGFAGQIGHIAFTDNGKQCSCGKRGCWVTEIGSLAIIEKLKAAGVRLPDQQHVQEDWIGYVTELAESGDAKVASVLNAVGEQVGKGLAGLVQTFNPSLVVVGGRLRSLMKYADTSIRSTLMDETLPHMKETLEFKISDSDDDNLAGCFATVFEVFMKNPPLKS</sequence>
<dbReference type="InterPro" id="IPR000600">
    <property type="entry name" value="ROK"/>
</dbReference>
<dbReference type="AlphaFoldDB" id="A0AAQ3L8N9"/>
<name>A0AAQ3L8N9_9BACT</name>
<evidence type="ECO:0000256" key="1">
    <source>
        <dbReference type="ARBA" id="ARBA00006479"/>
    </source>
</evidence>
<dbReference type="GO" id="GO:0003700">
    <property type="term" value="F:DNA-binding transcription factor activity"/>
    <property type="evidence" value="ECO:0007669"/>
    <property type="project" value="InterPro"/>
</dbReference>
<keyword evidence="2" id="KW-0812">Transmembrane</keyword>
<dbReference type="InterPro" id="IPR036390">
    <property type="entry name" value="WH_DNA-bd_sf"/>
</dbReference>
<dbReference type="PANTHER" id="PTHR18964">
    <property type="entry name" value="ROK (REPRESSOR, ORF, KINASE) FAMILY"/>
    <property type="match status" value="1"/>
</dbReference>
<proteinExistence type="inferred from homology"/>
<feature type="domain" description="HTH marR-type" evidence="3">
    <location>
        <begin position="17"/>
        <end position="59"/>
    </location>
</feature>
<keyword evidence="2" id="KW-1133">Transmembrane helix</keyword>
<organism evidence="4 5">
    <name type="scientific">Rubellicoccus peritrichatus</name>
    <dbReference type="NCBI Taxonomy" id="3080537"/>
    <lineage>
        <taxon>Bacteria</taxon>
        <taxon>Pseudomonadati</taxon>
        <taxon>Verrucomicrobiota</taxon>
        <taxon>Opitutia</taxon>
        <taxon>Puniceicoccales</taxon>
        <taxon>Cerasicoccaceae</taxon>
        <taxon>Rubellicoccus</taxon>
    </lineage>
</organism>
<dbReference type="EMBL" id="CP136920">
    <property type="protein sequence ID" value="WOO39969.1"/>
    <property type="molecule type" value="Genomic_DNA"/>
</dbReference>
<evidence type="ECO:0000256" key="2">
    <source>
        <dbReference type="SAM" id="Phobius"/>
    </source>
</evidence>
<keyword evidence="2" id="KW-0472">Membrane</keyword>
<dbReference type="RefSeq" id="WP_317832038.1">
    <property type="nucleotide sequence ID" value="NZ_CP136920.1"/>
</dbReference>
<keyword evidence="5" id="KW-1185">Reference proteome</keyword>
<dbReference type="Pfam" id="PF00480">
    <property type="entry name" value="ROK"/>
    <property type="match status" value="1"/>
</dbReference>
<feature type="transmembrane region" description="Helical" evidence="2">
    <location>
        <begin position="213"/>
        <end position="233"/>
    </location>
</feature>
<dbReference type="SUPFAM" id="SSF46785">
    <property type="entry name" value="Winged helix' DNA-binding domain"/>
    <property type="match status" value="1"/>
</dbReference>
<dbReference type="InterPro" id="IPR043129">
    <property type="entry name" value="ATPase_NBD"/>
</dbReference>